<evidence type="ECO:0000259" key="2">
    <source>
        <dbReference type="Pfam" id="PF12281"/>
    </source>
</evidence>
<name>A0A7U4RR17_9BACT</name>
<evidence type="ECO:0000256" key="1">
    <source>
        <dbReference type="SAM" id="Coils"/>
    </source>
</evidence>
<sequence length="340" mass="39714">MSFHFTEYTASQRKHYINTQQLYEYYIQKRQRYLREYHISMYWKKVGGKEYLTKKRSSTNKVVSLGAKNAETIKIYEEFKRSKAMLKEEIAQLESKLERARKLSKIEQLTRVPNALVNIYRKINELGLDEKMILIGTNALYAYESYCGVFIEEENLATDDIDLLNKHSKALSVVFDEVLPQGKLTEMIKLIDKSFEPDGDVPYRFRNKEGVLLEVLSPVQEKDAFGGEALADGFTNVLSLTMEGMQWLENSRIFKSMVIADNGKCAILSTIHPLEFAVYKYWLSTVSDRNILKKNRDEAQARLVTQLIKEYMVNINILQELESMKHFKKELVEIYMKEMV</sequence>
<protein>
    <recommendedName>
        <fullName evidence="2">Nucleotidyltransferase-like domain-containing protein</fullName>
    </recommendedName>
</protein>
<dbReference type="OrthoDB" id="6142474at2"/>
<dbReference type="InterPro" id="IPR058575">
    <property type="entry name" value="NTP_transf_8_dom"/>
</dbReference>
<reference evidence="4" key="2">
    <citation type="journal article" date="2017" name="Stand. Genomic Sci.">
        <title>Complete genome sequence of the sulfur-oxidizing chemolithoautotrophic Sulfurovum lithotrophicum 42BKTT.</title>
        <authorList>
            <person name="Jeon W."/>
            <person name="Priscilla L."/>
            <person name="Park G."/>
            <person name="Lee H."/>
            <person name="Lee N."/>
            <person name="Lee D."/>
            <person name="Kwon H."/>
            <person name="Ahn I."/>
            <person name="Lee C."/>
            <person name="Lee H."/>
            <person name="Ahn J."/>
        </authorList>
    </citation>
    <scope>NUCLEOTIDE SEQUENCE [LARGE SCALE GENOMIC DNA]</scope>
    <source>
        <strain evidence="4">ATCC BAA-797 / 42BKT</strain>
    </source>
</reference>
<proteinExistence type="predicted"/>
<evidence type="ECO:0000313" key="3">
    <source>
        <dbReference type="EMBL" id="AKF25468.1"/>
    </source>
</evidence>
<feature type="domain" description="Nucleotidyltransferase-like" evidence="2">
    <location>
        <begin position="116"/>
        <end position="312"/>
    </location>
</feature>
<keyword evidence="4" id="KW-1185">Reference proteome</keyword>
<gene>
    <name evidence="3" type="ORF">YH65_08840</name>
</gene>
<dbReference type="Pfam" id="PF12281">
    <property type="entry name" value="NTP_transf_8"/>
    <property type="match status" value="1"/>
</dbReference>
<reference evidence="3 4" key="1">
    <citation type="submission" date="2015-04" db="EMBL/GenBank/DDBJ databases">
        <title>Complete genome sequence of Sulfurovum lithotrophicum ATCC BAA-797T.</title>
        <authorList>
            <person name="Ahn J."/>
            <person name="Park G."/>
            <person name="Jeon W."/>
            <person name="Jang Y."/>
            <person name="Jang M."/>
            <person name="Lee H."/>
            <person name="Lee H."/>
        </authorList>
    </citation>
    <scope>NUCLEOTIDE SEQUENCE [LARGE SCALE GENOMIC DNA]</scope>
    <source>
        <strain evidence="4">ATCC BAA-797 / 42BKT</strain>
    </source>
</reference>
<dbReference type="RefSeq" id="WP_046551539.1">
    <property type="nucleotide sequence ID" value="NZ_CP011308.1"/>
</dbReference>
<accession>A0A7U4RR17</accession>
<dbReference type="AlphaFoldDB" id="A0A7U4RR17"/>
<dbReference type="EMBL" id="CP011308">
    <property type="protein sequence ID" value="AKF25468.1"/>
    <property type="molecule type" value="Genomic_DNA"/>
</dbReference>
<feature type="coiled-coil region" evidence="1">
    <location>
        <begin position="76"/>
        <end position="110"/>
    </location>
</feature>
<dbReference type="KEGG" id="slh:YH65_08840"/>
<evidence type="ECO:0000313" key="4">
    <source>
        <dbReference type="Proteomes" id="UP000034444"/>
    </source>
</evidence>
<dbReference type="Proteomes" id="UP000034444">
    <property type="component" value="Chromosome"/>
</dbReference>
<organism evidence="3 4">
    <name type="scientific">Sulfurovum lithotrophicum</name>
    <dbReference type="NCBI Taxonomy" id="206403"/>
    <lineage>
        <taxon>Bacteria</taxon>
        <taxon>Pseudomonadati</taxon>
        <taxon>Campylobacterota</taxon>
        <taxon>Epsilonproteobacteria</taxon>
        <taxon>Campylobacterales</taxon>
        <taxon>Sulfurovaceae</taxon>
        <taxon>Sulfurovum</taxon>
    </lineage>
</organism>
<keyword evidence="1" id="KW-0175">Coiled coil</keyword>